<accession>A0A9P4Z3T6</accession>
<feature type="compositionally biased region" description="Basic and acidic residues" evidence="1">
    <location>
        <begin position="16"/>
        <end position="25"/>
    </location>
</feature>
<dbReference type="Proteomes" id="UP000749293">
    <property type="component" value="Unassembled WGS sequence"/>
</dbReference>
<dbReference type="OrthoDB" id="5417628at2759"/>
<dbReference type="RefSeq" id="XP_035325668.1">
    <property type="nucleotide sequence ID" value="XM_035462738.1"/>
</dbReference>
<reference evidence="2" key="1">
    <citation type="submission" date="2020-03" db="EMBL/GenBank/DDBJ databases">
        <title>Site-based positive gene gene selection in Geosmithia morbida across the United States reveals a broad range of putative effectors and factors for local host and environmental adapation.</title>
        <authorList>
            <person name="Onufrak A."/>
            <person name="Murdoch R.W."/>
            <person name="Gazis R."/>
            <person name="Huff M."/>
            <person name="Staton M."/>
            <person name="Klingeman W."/>
            <person name="Hadziabdic D."/>
        </authorList>
    </citation>
    <scope>NUCLEOTIDE SEQUENCE</scope>
    <source>
        <strain evidence="2">1262</strain>
    </source>
</reference>
<dbReference type="EMBL" id="JAANYQ010000001">
    <property type="protein sequence ID" value="KAF4127016.1"/>
    <property type="molecule type" value="Genomic_DNA"/>
</dbReference>
<name>A0A9P4Z3T6_9HYPO</name>
<sequence length="372" mass="40214">MWRRTSLGGSLSVPTYHEESSESHAHSPRRRVDKRADVGGYETPTGKKTNAMENDSMNSSNGRRLHQISNGFGVGAGEFGNEFGIPVPGFDWLSGIHQMPWKEKQPWDSNKDLRRAHKSSTDTSMPDYVSNPTNSSFEIPAMICNPQLGGESSQGDGTDITKPPSNTETGRGLNAGTSNVADSRLSFSLDNSYVPKDMAVSLTDSILQQPPPYKAHPYAGSLPATEVRSKKERRKSSSKESPLVLSPIATNGSDANDLGEASQQTQVPSGSSILWSALQSPQVGSSHAHAPVKEIDPAQRIISATFGTLSGKEPFQETGSRKISGISEKGTKRERNMTVLSAKANVKEDEEERGFPRARLTPFAEGDTTVVE</sequence>
<feature type="region of interest" description="Disordered" evidence="1">
    <location>
        <begin position="311"/>
        <end position="372"/>
    </location>
</feature>
<feature type="compositionally biased region" description="Polar residues" evidence="1">
    <location>
        <begin position="163"/>
        <end position="179"/>
    </location>
</feature>
<feature type="compositionally biased region" description="Basic and acidic residues" evidence="1">
    <location>
        <begin position="103"/>
        <end position="113"/>
    </location>
</feature>
<proteinExistence type="predicted"/>
<evidence type="ECO:0000313" key="3">
    <source>
        <dbReference type="Proteomes" id="UP000749293"/>
    </source>
</evidence>
<feature type="region of interest" description="Disordered" evidence="1">
    <location>
        <begin position="1"/>
        <end position="66"/>
    </location>
</feature>
<dbReference type="GeneID" id="55966984"/>
<evidence type="ECO:0000313" key="2">
    <source>
        <dbReference type="EMBL" id="KAF4127016.1"/>
    </source>
</evidence>
<organism evidence="2 3">
    <name type="scientific">Geosmithia morbida</name>
    <dbReference type="NCBI Taxonomy" id="1094350"/>
    <lineage>
        <taxon>Eukaryota</taxon>
        <taxon>Fungi</taxon>
        <taxon>Dikarya</taxon>
        <taxon>Ascomycota</taxon>
        <taxon>Pezizomycotina</taxon>
        <taxon>Sordariomycetes</taxon>
        <taxon>Hypocreomycetidae</taxon>
        <taxon>Hypocreales</taxon>
        <taxon>Bionectriaceae</taxon>
        <taxon>Geosmithia</taxon>
    </lineage>
</organism>
<keyword evidence="3" id="KW-1185">Reference proteome</keyword>
<feature type="compositionally biased region" description="Polar residues" evidence="1">
    <location>
        <begin position="46"/>
        <end position="66"/>
    </location>
</feature>
<feature type="region of interest" description="Disordered" evidence="1">
    <location>
        <begin position="146"/>
        <end position="179"/>
    </location>
</feature>
<feature type="region of interest" description="Disordered" evidence="1">
    <location>
        <begin position="103"/>
        <end position="130"/>
    </location>
</feature>
<evidence type="ECO:0000256" key="1">
    <source>
        <dbReference type="SAM" id="MobiDB-lite"/>
    </source>
</evidence>
<dbReference type="AlphaFoldDB" id="A0A9P4Z3T6"/>
<feature type="region of interest" description="Disordered" evidence="1">
    <location>
        <begin position="208"/>
        <end position="269"/>
    </location>
</feature>
<gene>
    <name evidence="2" type="ORF">GMORB2_0754</name>
</gene>
<protein>
    <submittedName>
        <fullName evidence="2">Uncharacterized protein</fullName>
    </submittedName>
</protein>
<comment type="caution">
    <text evidence="2">The sequence shown here is derived from an EMBL/GenBank/DDBJ whole genome shotgun (WGS) entry which is preliminary data.</text>
</comment>